<dbReference type="Gene3D" id="3.90.226.10">
    <property type="entry name" value="2-enoyl-CoA Hydratase, Chain A, domain 1"/>
    <property type="match status" value="1"/>
</dbReference>
<dbReference type="Proteomes" id="UP000276254">
    <property type="component" value="Plasmid unnamed1"/>
</dbReference>
<accession>A0A494TCS8</accession>
<dbReference type="KEGG" id="spha:D3Y57_03500"/>
<dbReference type="GO" id="GO:0016853">
    <property type="term" value="F:isomerase activity"/>
    <property type="evidence" value="ECO:0007669"/>
    <property type="project" value="UniProtKB-KW"/>
</dbReference>
<dbReference type="PANTHER" id="PTHR43802">
    <property type="entry name" value="ENOYL-COA HYDRATASE"/>
    <property type="match status" value="1"/>
</dbReference>
<dbReference type="PANTHER" id="PTHR43802:SF1">
    <property type="entry name" value="IP11341P-RELATED"/>
    <property type="match status" value="1"/>
</dbReference>
<gene>
    <name evidence="2" type="ORF">D3Y57_03500</name>
</gene>
<dbReference type="SUPFAM" id="SSF52096">
    <property type="entry name" value="ClpP/crotonase"/>
    <property type="match status" value="1"/>
</dbReference>
<dbReference type="AlphaFoldDB" id="A0A494TCS8"/>
<geneLocation type="plasmid" evidence="2">
    <name>unnamed1</name>
</geneLocation>
<keyword evidence="3" id="KW-1185">Reference proteome</keyword>
<dbReference type="OrthoDB" id="7225138at2"/>
<protein>
    <submittedName>
        <fullName evidence="2">Enoyl-CoA hydratase/isomerase family protein</fullName>
    </submittedName>
</protein>
<dbReference type="InterPro" id="IPR029045">
    <property type="entry name" value="ClpP/crotonase-like_dom_sf"/>
</dbReference>
<evidence type="ECO:0000256" key="1">
    <source>
        <dbReference type="ARBA" id="ARBA00005254"/>
    </source>
</evidence>
<sequence length="246" mass="26392">MTDTVLCTIADGLCRITLNRPDKLNALGFGMFQEIDAHLDRIDTDEIGCILLSGAGRSFCAGHDLDDIAGGSEGPAVSRFETGVVERLATMPMPVVAQIQGHCLTGGLELALAADIIIAGEGAKFADTHAKWDLVPIWGLSQRLPRRVGAAKADEMVYASRTYNGTQAAALGLANFCVPDSELVAEAERFCADILANSWRAVRAMKALRRETDGMSLAAGIAWELHHTAGRGPEMDERLARMRKKG</sequence>
<evidence type="ECO:0000313" key="3">
    <source>
        <dbReference type="Proteomes" id="UP000276254"/>
    </source>
</evidence>
<organism evidence="2 3">
    <name type="scientific">Sphingomonas paeninsulae</name>
    <dbReference type="NCBI Taxonomy" id="2319844"/>
    <lineage>
        <taxon>Bacteria</taxon>
        <taxon>Pseudomonadati</taxon>
        <taxon>Pseudomonadota</taxon>
        <taxon>Alphaproteobacteria</taxon>
        <taxon>Sphingomonadales</taxon>
        <taxon>Sphingomonadaceae</taxon>
        <taxon>Sphingomonas</taxon>
    </lineage>
</organism>
<dbReference type="CDD" id="cd06558">
    <property type="entry name" value="crotonase-like"/>
    <property type="match status" value="1"/>
</dbReference>
<dbReference type="RefSeq" id="WP_121151377.1">
    <property type="nucleotide sequence ID" value="NZ_CP032828.1"/>
</dbReference>
<reference evidence="2 3" key="1">
    <citation type="submission" date="2018-09" db="EMBL/GenBank/DDBJ databases">
        <title>Sphingomonas peninsula sp. nov., isolated from fildes peninsula, Antarctic soil.</title>
        <authorList>
            <person name="Yingchao G."/>
        </authorList>
    </citation>
    <scope>NUCLEOTIDE SEQUENCE [LARGE SCALE GENOMIC DNA]</scope>
    <source>
        <strain evidence="2 3">YZ-8</strain>
        <plasmid evidence="2 3">unnamed1</plasmid>
    </source>
</reference>
<name>A0A494TCS8_SPHPE</name>
<evidence type="ECO:0000313" key="2">
    <source>
        <dbReference type="EMBL" id="AYJ85112.1"/>
    </source>
</evidence>
<dbReference type="Pfam" id="PF00378">
    <property type="entry name" value="ECH_1"/>
    <property type="match status" value="1"/>
</dbReference>
<dbReference type="InterPro" id="IPR001753">
    <property type="entry name" value="Enoyl-CoA_hydra/iso"/>
</dbReference>
<proteinExistence type="inferred from homology"/>
<comment type="similarity">
    <text evidence="1">Belongs to the enoyl-CoA hydratase/isomerase family.</text>
</comment>
<keyword evidence="2" id="KW-0413">Isomerase</keyword>
<dbReference type="EMBL" id="CP032828">
    <property type="protein sequence ID" value="AYJ85112.1"/>
    <property type="molecule type" value="Genomic_DNA"/>
</dbReference>
<keyword evidence="2" id="KW-0614">Plasmid</keyword>